<dbReference type="SUPFAM" id="SSF51197">
    <property type="entry name" value="Clavaminate synthase-like"/>
    <property type="match status" value="1"/>
</dbReference>
<reference evidence="1 2" key="1">
    <citation type="submission" date="2020-08" db="EMBL/GenBank/DDBJ databases">
        <title>Genomic Encyclopedia of Type Strains, Phase IV (KMG-IV): sequencing the most valuable type-strain genomes for metagenomic binning, comparative biology and taxonomic classification.</title>
        <authorList>
            <person name="Goeker M."/>
        </authorList>
    </citation>
    <scope>NUCLEOTIDE SEQUENCE [LARGE SCALE GENOMIC DNA]</scope>
    <source>
        <strain evidence="1 2">DSM 23562</strain>
    </source>
</reference>
<gene>
    <name evidence="1" type="ORF">HNQ39_001068</name>
</gene>
<proteinExistence type="predicted"/>
<comment type="caution">
    <text evidence="1">The sequence shown here is derived from an EMBL/GenBank/DDBJ whole genome shotgun (WGS) entry which is preliminary data.</text>
</comment>
<protein>
    <recommendedName>
        <fullName evidence="3">Phytanoyl-CoA dioxygenase family protein</fullName>
    </recommendedName>
</protein>
<dbReference type="GO" id="GO:0005506">
    <property type="term" value="F:iron ion binding"/>
    <property type="evidence" value="ECO:0007669"/>
    <property type="project" value="UniProtKB-ARBA"/>
</dbReference>
<dbReference type="InterPro" id="IPR008775">
    <property type="entry name" value="Phytyl_CoA_dOase-like"/>
</dbReference>
<dbReference type="PANTHER" id="PTHR20883:SF46">
    <property type="entry name" value="PHYTANOYL-COA HYDROXYLASE"/>
    <property type="match status" value="1"/>
</dbReference>
<evidence type="ECO:0000313" key="2">
    <source>
        <dbReference type="Proteomes" id="UP000520814"/>
    </source>
</evidence>
<accession>A0A7W9W5Q8</accession>
<dbReference type="PANTHER" id="PTHR20883">
    <property type="entry name" value="PHYTANOYL-COA DIOXYGENASE DOMAIN CONTAINING 1"/>
    <property type="match status" value="1"/>
</dbReference>
<dbReference type="RefSeq" id="WP_184192917.1">
    <property type="nucleotide sequence ID" value="NZ_JACHGW010000001.1"/>
</dbReference>
<sequence>MPSGPSFLTIATDCLAYFEARAAQESPAQAAFLQGADAARQWLALLQLASPDPFAAEALFAQMNAHRHFRSWSVRWHYLAEAMNTWREEEGLFSMEPIGTEADGGLKATYEQFGYVVVRQLFPPDEVAALKDEILKIVAEKGHHAGVFVGLAASSPVFAEAVRDPRLLDALEPLLGPDIEFLSDKVVYKSADLDYGSPWHQDWPYWKGAHKLSVWVALEAATKENGCLKLLPGSHKSLAEHDGTAKEGEGFGHRLAEDAVDETLALSLPCEPGDAVFFHDLTLHASHPNTSGQDRYAWIVTYRSAAEEDLTYEWSVAAAIVRGERRRAAAAVAVEEGASPE</sequence>
<dbReference type="EMBL" id="JACHGW010000001">
    <property type="protein sequence ID" value="MBB6049306.1"/>
    <property type="molecule type" value="Genomic_DNA"/>
</dbReference>
<dbReference type="GO" id="GO:0016706">
    <property type="term" value="F:2-oxoglutarate-dependent dioxygenase activity"/>
    <property type="evidence" value="ECO:0007669"/>
    <property type="project" value="UniProtKB-ARBA"/>
</dbReference>
<keyword evidence="2" id="KW-1185">Reference proteome</keyword>
<evidence type="ECO:0000313" key="1">
    <source>
        <dbReference type="EMBL" id="MBB6049306.1"/>
    </source>
</evidence>
<dbReference type="Proteomes" id="UP000520814">
    <property type="component" value="Unassembled WGS sequence"/>
</dbReference>
<name>A0A7W9W5Q8_ARMRO</name>
<evidence type="ECO:0008006" key="3">
    <source>
        <dbReference type="Google" id="ProtNLM"/>
    </source>
</evidence>
<dbReference type="AlphaFoldDB" id="A0A7W9W5Q8"/>
<dbReference type="Pfam" id="PF05721">
    <property type="entry name" value="PhyH"/>
    <property type="match status" value="1"/>
</dbReference>
<dbReference type="Gene3D" id="2.60.120.620">
    <property type="entry name" value="q2cbj1_9rhob like domain"/>
    <property type="match status" value="1"/>
</dbReference>
<organism evidence="1 2">
    <name type="scientific">Armatimonas rosea</name>
    <dbReference type="NCBI Taxonomy" id="685828"/>
    <lineage>
        <taxon>Bacteria</taxon>
        <taxon>Bacillati</taxon>
        <taxon>Armatimonadota</taxon>
        <taxon>Armatimonadia</taxon>
        <taxon>Armatimonadales</taxon>
        <taxon>Armatimonadaceae</taxon>
        <taxon>Armatimonas</taxon>
    </lineage>
</organism>